<feature type="transmembrane region" description="Helical" evidence="5">
    <location>
        <begin position="94"/>
        <end position="116"/>
    </location>
</feature>
<name>Q160F3_ROSDO</name>
<keyword evidence="2 5" id="KW-0812">Transmembrane</keyword>
<keyword evidence="4 5" id="KW-0472">Membrane</keyword>
<dbReference type="STRING" id="375451.RD1_4202"/>
<dbReference type="InterPro" id="IPR013525">
    <property type="entry name" value="ABC2_TM"/>
</dbReference>
<dbReference type="InterPro" id="IPR051784">
    <property type="entry name" value="Nod_factor_ABC_transporter"/>
</dbReference>
<gene>
    <name evidence="7" type="ordered locus">RD1_4202</name>
</gene>
<protein>
    <submittedName>
        <fullName evidence="7">ABC transporter, permease protein, putativ</fullName>
    </submittedName>
</protein>
<feature type="transmembrane region" description="Helical" evidence="5">
    <location>
        <begin position="128"/>
        <end position="151"/>
    </location>
</feature>
<sequence>MTPHLYAECRLILTILFRQPGFWVPTVLFPAMLYAFFGAQSGQGSWAAQAMASFAIYAVLGVGFFQFGVSVAQDRESVFATWQRSLPGHRVNHWIARIIASLVFVLLAVCLVIVVARIMTDINLSAQAWARLSFVCLVATIPATVMGIALGTVTTARAAVPVANLIFLPLAYLGGLWVPPMFMPAPIAAISVWTPTRAMGELGWAAIDGTAWEPRQMLLLLGWTLIASVVIFASRRARR</sequence>
<feature type="transmembrane region" description="Helical" evidence="5">
    <location>
        <begin position="217"/>
        <end position="234"/>
    </location>
</feature>
<feature type="domain" description="ABC-2 type transporter transmembrane" evidence="6">
    <location>
        <begin position="17"/>
        <end position="197"/>
    </location>
</feature>
<keyword evidence="8" id="KW-1185">Reference proteome</keyword>
<evidence type="ECO:0000256" key="2">
    <source>
        <dbReference type="ARBA" id="ARBA00022692"/>
    </source>
</evidence>
<feature type="transmembrane region" description="Helical" evidence="5">
    <location>
        <begin position="21"/>
        <end position="39"/>
    </location>
</feature>
<dbReference type="PANTHER" id="PTHR43229">
    <property type="entry name" value="NODULATION PROTEIN J"/>
    <property type="match status" value="1"/>
</dbReference>
<comment type="subcellular location">
    <subcellularLocation>
        <location evidence="1">Membrane</location>
        <topology evidence="1">Multi-pass membrane protein</topology>
    </subcellularLocation>
</comment>
<dbReference type="GO" id="GO:0043190">
    <property type="term" value="C:ATP-binding cassette (ABC) transporter complex"/>
    <property type="evidence" value="ECO:0007669"/>
    <property type="project" value="InterPro"/>
</dbReference>
<evidence type="ECO:0000256" key="4">
    <source>
        <dbReference type="ARBA" id="ARBA00023136"/>
    </source>
</evidence>
<organism evidence="7 8">
    <name type="scientific">Roseobacter denitrificans (strain ATCC 33942 / OCh 114)</name>
    <name type="common">Erythrobacter sp. (strain OCh 114)</name>
    <name type="synonym">Roseobacter denitrificans</name>
    <dbReference type="NCBI Taxonomy" id="375451"/>
    <lineage>
        <taxon>Bacteria</taxon>
        <taxon>Pseudomonadati</taxon>
        <taxon>Pseudomonadota</taxon>
        <taxon>Alphaproteobacteria</taxon>
        <taxon>Rhodobacterales</taxon>
        <taxon>Roseobacteraceae</taxon>
        <taxon>Roseobacter</taxon>
    </lineage>
</organism>
<dbReference type="Proteomes" id="UP000007029">
    <property type="component" value="Chromosome"/>
</dbReference>
<dbReference type="GO" id="GO:0140359">
    <property type="term" value="F:ABC-type transporter activity"/>
    <property type="evidence" value="ECO:0007669"/>
    <property type="project" value="InterPro"/>
</dbReference>
<dbReference type="HOGENOM" id="CLU_039483_5_2_5"/>
<feature type="transmembrane region" description="Helical" evidence="5">
    <location>
        <begin position="51"/>
        <end position="73"/>
    </location>
</feature>
<proteinExistence type="predicted"/>
<dbReference type="InterPro" id="IPR000412">
    <property type="entry name" value="ABC_2_transport"/>
</dbReference>
<dbReference type="eggNOG" id="COG0842">
    <property type="taxonomic scope" value="Bacteria"/>
</dbReference>
<evidence type="ECO:0000256" key="3">
    <source>
        <dbReference type="ARBA" id="ARBA00022989"/>
    </source>
</evidence>
<reference evidence="7 8" key="1">
    <citation type="journal article" date="2007" name="J. Bacteriol.">
        <title>The complete genome sequence of Roseobacter denitrificans reveals a mixotrophic rather than photosynthetic metabolism.</title>
        <authorList>
            <person name="Swingley W.D."/>
            <person name="Sadekar S."/>
            <person name="Mastrian S.D."/>
            <person name="Matthies H.J."/>
            <person name="Hao J."/>
            <person name="Ramos H."/>
            <person name="Acharya C.R."/>
            <person name="Conrad A.L."/>
            <person name="Taylor H.L."/>
            <person name="Dejesa L.C."/>
            <person name="Shah M.K."/>
            <person name="O'huallachain M.E."/>
            <person name="Lince M.T."/>
            <person name="Blankenship R.E."/>
            <person name="Beatty J.T."/>
            <person name="Touchman J.W."/>
        </authorList>
    </citation>
    <scope>NUCLEOTIDE SEQUENCE [LARGE SCALE GENOMIC DNA]</scope>
    <source>
        <strain evidence="8">ATCC 33942 / OCh 114</strain>
    </source>
</reference>
<evidence type="ECO:0000313" key="8">
    <source>
        <dbReference type="Proteomes" id="UP000007029"/>
    </source>
</evidence>
<feature type="transmembrane region" description="Helical" evidence="5">
    <location>
        <begin position="158"/>
        <end position="178"/>
    </location>
</feature>
<dbReference type="AlphaFoldDB" id="Q160F3"/>
<evidence type="ECO:0000256" key="1">
    <source>
        <dbReference type="ARBA" id="ARBA00004141"/>
    </source>
</evidence>
<evidence type="ECO:0000259" key="6">
    <source>
        <dbReference type="Pfam" id="PF01061"/>
    </source>
</evidence>
<dbReference type="PIRSF" id="PIRSF006648">
    <property type="entry name" value="DrrB"/>
    <property type="match status" value="1"/>
</dbReference>
<accession>Q160F3</accession>
<dbReference type="PANTHER" id="PTHR43229:SF2">
    <property type="entry name" value="NODULATION PROTEIN J"/>
    <property type="match status" value="1"/>
</dbReference>
<evidence type="ECO:0000313" key="7">
    <source>
        <dbReference type="EMBL" id="ABG33640.1"/>
    </source>
</evidence>
<dbReference type="RefSeq" id="WP_011570250.1">
    <property type="nucleotide sequence ID" value="NC_008209.1"/>
</dbReference>
<keyword evidence="3 5" id="KW-1133">Transmembrane helix</keyword>
<dbReference type="Pfam" id="PF01061">
    <property type="entry name" value="ABC2_membrane"/>
    <property type="match status" value="1"/>
</dbReference>
<dbReference type="EMBL" id="CP000362">
    <property type="protein sequence ID" value="ABG33640.1"/>
    <property type="molecule type" value="Genomic_DNA"/>
</dbReference>
<dbReference type="KEGG" id="rde:RD1_4202"/>
<evidence type="ECO:0000256" key="5">
    <source>
        <dbReference type="SAM" id="Phobius"/>
    </source>
</evidence>